<name>A0A3D4V6M4_9BACT</name>
<sequence length="112" mass="13125">MHLRTLASSRSTHTLEQHMYSEIRFVQHSTPHYCNIEYTYEDGSFHRREFGAPANGGYVYENLNNPRQICEGLARTGWALPWDPNEFPTLADLLRHEHRRAVGAARYRDAHR</sequence>
<dbReference type="EMBL" id="DPIY01000004">
    <property type="protein sequence ID" value="HCT56298.1"/>
    <property type="molecule type" value="Genomic_DNA"/>
</dbReference>
<reference evidence="1 2" key="1">
    <citation type="journal article" date="2018" name="Nat. Biotechnol.">
        <title>A standardized bacterial taxonomy based on genome phylogeny substantially revises the tree of life.</title>
        <authorList>
            <person name="Parks D.H."/>
            <person name="Chuvochina M."/>
            <person name="Waite D.W."/>
            <person name="Rinke C."/>
            <person name="Skarshewski A."/>
            <person name="Chaumeil P.A."/>
            <person name="Hugenholtz P."/>
        </authorList>
    </citation>
    <scope>NUCLEOTIDE SEQUENCE [LARGE SCALE GENOMIC DNA]</scope>
    <source>
        <strain evidence="1">UBA8844</strain>
    </source>
</reference>
<comment type="caution">
    <text evidence="1">The sequence shown here is derived from an EMBL/GenBank/DDBJ whole genome shotgun (WGS) entry which is preliminary data.</text>
</comment>
<evidence type="ECO:0000313" key="1">
    <source>
        <dbReference type="EMBL" id="HCT56298.1"/>
    </source>
</evidence>
<evidence type="ECO:0000313" key="2">
    <source>
        <dbReference type="Proteomes" id="UP000264071"/>
    </source>
</evidence>
<organism evidence="1 2">
    <name type="scientific">Gemmatimonas aurantiaca</name>
    <dbReference type="NCBI Taxonomy" id="173480"/>
    <lineage>
        <taxon>Bacteria</taxon>
        <taxon>Pseudomonadati</taxon>
        <taxon>Gemmatimonadota</taxon>
        <taxon>Gemmatimonadia</taxon>
        <taxon>Gemmatimonadales</taxon>
        <taxon>Gemmatimonadaceae</taxon>
        <taxon>Gemmatimonas</taxon>
    </lineage>
</organism>
<dbReference type="Proteomes" id="UP000264071">
    <property type="component" value="Unassembled WGS sequence"/>
</dbReference>
<dbReference type="AlphaFoldDB" id="A0A3D4V6M4"/>
<gene>
    <name evidence="1" type="ORF">DGD08_03705</name>
</gene>
<accession>A0A3D4V6M4</accession>
<protein>
    <submittedName>
        <fullName evidence="1">Uncharacterized protein</fullName>
    </submittedName>
</protein>
<proteinExistence type="predicted"/>